<gene>
    <name evidence="2" type="ORF">R9X50_00263500</name>
</gene>
<dbReference type="AlphaFoldDB" id="A0AAQ3M199"/>
<evidence type="ECO:0000256" key="1">
    <source>
        <dbReference type="SAM" id="MobiDB-lite"/>
    </source>
</evidence>
<protein>
    <submittedName>
        <fullName evidence="2">Uncharacterized protein</fullName>
    </submittedName>
</protein>
<evidence type="ECO:0000313" key="3">
    <source>
        <dbReference type="Proteomes" id="UP001303373"/>
    </source>
</evidence>
<evidence type="ECO:0000313" key="2">
    <source>
        <dbReference type="EMBL" id="WPG99816.1"/>
    </source>
</evidence>
<keyword evidence="3" id="KW-1185">Reference proteome</keyword>
<dbReference type="Proteomes" id="UP001303373">
    <property type="component" value="Chromosome 3"/>
</dbReference>
<name>A0AAQ3M199_9PEZI</name>
<feature type="region of interest" description="Disordered" evidence="1">
    <location>
        <begin position="23"/>
        <end position="43"/>
    </location>
</feature>
<feature type="compositionally biased region" description="Low complexity" evidence="1">
    <location>
        <begin position="24"/>
        <end position="43"/>
    </location>
</feature>
<reference evidence="2 3" key="1">
    <citation type="submission" date="2023-11" db="EMBL/GenBank/DDBJ databases">
        <title>An acidophilic fungus is an integral part of prey digestion in a carnivorous sundew plant.</title>
        <authorList>
            <person name="Tsai I.J."/>
        </authorList>
    </citation>
    <scope>NUCLEOTIDE SEQUENCE [LARGE SCALE GENOMIC DNA]</scope>
    <source>
        <strain evidence="2">169a</strain>
    </source>
</reference>
<sequence>MTSSTFRPIQQRLSLRRLKTVFGPSSPSLSISSTSSTSPLSITADEVNEPSRFSFSNVYTHSKTYATVEPMDGYIIQRKKSMAELEQEEERNSVNLALVGLVEPRPFAGFALGGIEEVLSGEA</sequence>
<organism evidence="2 3">
    <name type="scientific">Acrodontium crateriforme</name>
    <dbReference type="NCBI Taxonomy" id="150365"/>
    <lineage>
        <taxon>Eukaryota</taxon>
        <taxon>Fungi</taxon>
        <taxon>Dikarya</taxon>
        <taxon>Ascomycota</taxon>
        <taxon>Pezizomycotina</taxon>
        <taxon>Dothideomycetes</taxon>
        <taxon>Dothideomycetidae</taxon>
        <taxon>Mycosphaerellales</taxon>
        <taxon>Teratosphaeriaceae</taxon>
        <taxon>Acrodontium</taxon>
    </lineage>
</organism>
<proteinExistence type="predicted"/>
<accession>A0AAQ3M199</accession>
<dbReference type="EMBL" id="CP138582">
    <property type="protein sequence ID" value="WPG99816.1"/>
    <property type="molecule type" value="Genomic_DNA"/>
</dbReference>